<proteinExistence type="predicted"/>
<dbReference type="GO" id="GO:0032259">
    <property type="term" value="P:methylation"/>
    <property type="evidence" value="ECO:0007669"/>
    <property type="project" value="UniProtKB-KW"/>
</dbReference>
<keyword evidence="2" id="KW-0489">Methyltransferase</keyword>
<dbReference type="GO" id="GO:0008757">
    <property type="term" value="F:S-adenosylmethionine-dependent methyltransferase activity"/>
    <property type="evidence" value="ECO:0007669"/>
    <property type="project" value="InterPro"/>
</dbReference>
<evidence type="ECO:0000313" key="2">
    <source>
        <dbReference type="EMBL" id="TRO63930.1"/>
    </source>
</evidence>
<organism evidence="2 3">
    <name type="scientific">Christiangramia sabulilitoris</name>
    <dbReference type="NCBI Taxonomy" id="2583991"/>
    <lineage>
        <taxon>Bacteria</taxon>
        <taxon>Pseudomonadati</taxon>
        <taxon>Bacteroidota</taxon>
        <taxon>Flavobacteriia</taxon>
        <taxon>Flavobacteriales</taxon>
        <taxon>Flavobacteriaceae</taxon>
        <taxon>Christiangramia</taxon>
    </lineage>
</organism>
<dbReference type="OrthoDB" id="9770553at2"/>
<evidence type="ECO:0000259" key="1">
    <source>
        <dbReference type="Pfam" id="PF08241"/>
    </source>
</evidence>
<dbReference type="Gene3D" id="3.40.50.150">
    <property type="entry name" value="Vaccinia Virus protein VP39"/>
    <property type="match status" value="1"/>
</dbReference>
<dbReference type="CDD" id="cd02440">
    <property type="entry name" value="AdoMet_MTases"/>
    <property type="match status" value="1"/>
</dbReference>
<dbReference type="PANTHER" id="PTHR43861">
    <property type="entry name" value="TRANS-ACONITATE 2-METHYLTRANSFERASE-RELATED"/>
    <property type="match status" value="1"/>
</dbReference>
<dbReference type="SUPFAM" id="SSF53335">
    <property type="entry name" value="S-adenosyl-L-methionine-dependent methyltransferases"/>
    <property type="match status" value="1"/>
</dbReference>
<accession>A0A550HZ12</accession>
<keyword evidence="2" id="KW-0808">Transferase</keyword>
<dbReference type="RefSeq" id="WP_143411127.1">
    <property type="nucleotide sequence ID" value="NZ_VHSF01000003.1"/>
</dbReference>
<keyword evidence="3" id="KW-1185">Reference proteome</keyword>
<dbReference type="AlphaFoldDB" id="A0A550HZ12"/>
<name>A0A550HZ12_9FLAO</name>
<sequence>MRTIESDQNIEKNKKHYDKLYANYPIGNILYWINNLDNFLETAITTETSWFALYQGNFRDRLRGSKVVEMGCGDCVNVGIMAALGAQVFANDISSESGKIVAKLNQACDFDYPITFIEGDFLKNELPENTFDFVIGKAFLHHLSLSLENEFLEETHRLLKKGGEARFFEPAVNSKFLDAMRWMIPIGERPSSLKRRAFKEWKRNDPHPDRTFSSRHFKKTGEKYFKSVEIIPVGTLERFSRLFKWGEQKNRFRRWALENEKRLPLWVNKTFTRSQLIIYKNL</sequence>
<comment type="caution">
    <text evidence="2">The sequence shown here is derived from an EMBL/GenBank/DDBJ whole genome shotgun (WGS) entry which is preliminary data.</text>
</comment>
<gene>
    <name evidence="2" type="ORF">FGM01_10490</name>
</gene>
<feature type="domain" description="Methyltransferase type 11" evidence="1">
    <location>
        <begin position="69"/>
        <end position="165"/>
    </location>
</feature>
<dbReference type="Pfam" id="PF08241">
    <property type="entry name" value="Methyltransf_11"/>
    <property type="match status" value="1"/>
</dbReference>
<dbReference type="InterPro" id="IPR013216">
    <property type="entry name" value="Methyltransf_11"/>
</dbReference>
<evidence type="ECO:0000313" key="3">
    <source>
        <dbReference type="Proteomes" id="UP000315131"/>
    </source>
</evidence>
<dbReference type="Proteomes" id="UP000315131">
    <property type="component" value="Unassembled WGS sequence"/>
</dbReference>
<reference evidence="2 3" key="1">
    <citation type="submission" date="2019-06" db="EMBL/GenBank/DDBJ databases">
        <title>Gramella sabulilitoris sp. nov., isolated from a marine sand.</title>
        <authorList>
            <person name="Yoon J.-H."/>
        </authorList>
    </citation>
    <scope>NUCLEOTIDE SEQUENCE [LARGE SCALE GENOMIC DNA]</scope>
    <source>
        <strain evidence="2 3">HSMS-1</strain>
    </source>
</reference>
<dbReference type="EMBL" id="VHSF01000003">
    <property type="protein sequence ID" value="TRO63930.1"/>
    <property type="molecule type" value="Genomic_DNA"/>
</dbReference>
<protein>
    <submittedName>
        <fullName evidence="2">Class I SAM-dependent methyltransferase</fullName>
    </submittedName>
</protein>
<dbReference type="InterPro" id="IPR029063">
    <property type="entry name" value="SAM-dependent_MTases_sf"/>
</dbReference>